<comment type="caution">
    <text evidence="5">The sequence shown here is derived from an EMBL/GenBank/DDBJ whole genome shotgun (WGS) entry which is preliminary data.</text>
</comment>
<keyword evidence="3" id="KW-0732">Signal</keyword>
<dbReference type="EMBL" id="RBXL01000001">
    <property type="protein sequence ID" value="RKT44908.1"/>
    <property type="molecule type" value="Genomic_DNA"/>
</dbReference>
<keyword evidence="1" id="KW-0472">Membrane</keyword>
<gene>
    <name evidence="5" type="ORF">BDD21_2312</name>
</gene>
<keyword evidence="1" id="KW-0812">Transmembrane</keyword>
<dbReference type="InterPro" id="IPR037066">
    <property type="entry name" value="Plug_dom_sf"/>
</dbReference>
<dbReference type="SUPFAM" id="SSF56935">
    <property type="entry name" value="Porins"/>
    <property type="match status" value="1"/>
</dbReference>
<evidence type="ECO:0000256" key="3">
    <source>
        <dbReference type="SAM" id="SignalP"/>
    </source>
</evidence>
<dbReference type="RefSeq" id="WP_245969536.1">
    <property type="nucleotide sequence ID" value="NZ_RBXL01000001.1"/>
</dbReference>
<evidence type="ECO:0000313" key="5">
    <source>
        <dbReference type="EMBL" id="RKT44908.1"/>
    </source>
</evidence>
<evidence type="ECO:0000313" key="6">
    <source>
        <dbReference type="Proteomes" id="UP000274556"/>
    </source>
</evidence>
<dbReference type="GO" id="GO:0009279">
    <property type="term" value="C:cell outer membrane"/>
    <property type="evidence" value="ECO:0007669"/>
    <property type="project" value="UniProtKB-SubCell"/>
</dbReference>
<keyword evidence="5" id="KW-0675">Receptor</keyword>
<sequence length="288" mass="30927">MNPAKRPPNHHCLSPTLTLLAVMSTCISAARADQADASVPNAMGADIRTVVELQPIYVTTATRTRENIMNSPAPIQLIDEAEVEAAQATTLRDILDIAPNLYVSPDGRTLQIRGLGQEDTLFLLDGRRITSESSNAFELNRLSAAMIERIEIIRGPASLLYGSDALGGVVNIITKQPVDGFEVDLDVQYGANDRGRAERGMIAGNLRGGDGIFGYSLSASHIQSQPYSEQEIAVVGVPRAGVLTPPSRSSDPEIRRSLPDSAYSGPIRPPILIESGHPFWFKPATDSG</sequence>
<dbReference type="InterPro" id="IPR039426">
    <property type="entry name" value="TonB-dep_rcpt-like"/>
</dbReference>
<proteinExistence type="inferred from homology"/>
<dbReference type="PROSITE" id="PS52016">
    <property type="entry name" value="TONB_DEPENDENT_REC_3"/>
    <property type="match status" value="1"/>
</dbReference>
<feature type="domain" description="TonB-dependent receptor plug" evidence="4">
    <location>
        <begin position="68"/>
        <end position="169"/>
    </location>
</feature>
<keyword evidence="6" id="KW-1185">Reference proteome</keyword>
<evidence type="ECO:0000256" key="2">
    <source>
        <dbReference type="SAM" id="MobiDB-lite"/>
    </source>
</evidence>
<dbReference type="InterPro" id="IPR012910">
    <property type="entry name" value="Plug_dom"/>
</dbReference>
<organism evidence="5 6">
    <name type="scientific">Thiocapsa rosea</name>
    <dbReference type="NCBI Taxonomy" id="69360"/>
    <lineage>
        <taxon>Bacteria</taxon>
        <taxon>Pseudomonadati</taxon>
        <taxon>Pseudomonadota</taxon>
        <taxon>Gammaproteobacteria</taxon>
        <taxon>Chromatiales</taxon>
        <taxon>Chromatiaceae</taxon>
        <taxon>Thiocapsa</taxon>
    </lineage>
</organism>
<dbReference type="Gene3D" id="2.170.130.10">
    <property type="entry name" value="TonB-dependent receptor, plug domain"/>
    <property type="match status" value="1"/>
</dbReference>
<keyword evidence="1" id="KW-0813">Transport</keyword>
<dbReference type="PANTHER" id="PTHR47234:SF3">
    <property type="entry name" value="SECRETIN_TONB SHORT N-TERMINAL DOMAIN-CONTAINING PROTEIN"/>
    <property type="match status" value="1"/>
</dbReference>
<keyword evidence="1" id="KW-0998">Cell outer membrane</keyword>
<keyword evidence="1" id="KW-1134">Transmembrane beta strand</keyword>
<feature type="signal peptide" evidence="3">
    <location>
        <begin position="1"/>
        <end position="32"/>
    </location>
</feature>
<evidence type="ECO:0000256" key="1">
    <source>
        <dbReference type="PROSITE-ProRule" id="PRU01360"/>
    </source>
</evidence>
<dbReference type="Proteomes" id="UP000274556">
    <property type="component" value="Unassembled WGS sequence"/>
</dbReference>
<comment type="subcellular location">
    <subcellularLocation>
        <location evidence="1">Cell outer membrane</location>
        <topology evidence="1">Multi-pass membrane protein</topology>
    </subcellularLocation>
</comment>
<feature type="chain" id="PRO_5019778261" evidence="3">
    <location>
        <begin position="33"/>
        <end position="288"/>
    </location>
</feature>
<protein>
    <submittedName>
        <fullName evidence="5">TonB-dependent receptor-like protein</fullName>
    </submittedName>
</protein>
<comment type="similarity">
    <text evidence="1">Belongs to the TonB-dependent receptor family.</text>
</comment>
<dbReference type="PANTHER" id="PTHR47234">
    <property type="match status" value="1"/>
</dbReference>
<evidence type="ECO:0000259" key="4">
    <source>
        <dbReference type="Pfam" id="PF07715"/>
    </source>
</evidence>
<dbReference type="Pfam" id="PF07715">
    <property type="entry name" value="Plug"/>
    <property type="match status" value="1"/>
</dbReference>
<name>A0A495VAU0_9GAMM</name>
<feature type="region of interest" description="Disordered" evidence="2">
    <location>
        <begin position="243"/>
        <end position="264"/>
    </location>
</feature>
<accession>A0A495VAU0</accession>
<reference evidence="5 6" key="1">
    <citation type="submission" date="2018-10" db="EMBL/GenBank/DDBJ databases">
        <title>Genomic Encyclopedia of Archaeal and Bacterial Type Strains, Phase II (KMG-II): from individual species to whole genera.</title>
        <authorList>
            <person name="Goeker M."/>
        </authorList>
    </citation>
    <scope>NUCLEOTIDE SEQUENCE [LARGE SCALE GENOMIC DNA]</scope>
    <source>
        <strain evidence="5 6">DSM 235</strain>
    </source>
</reference>
<dbReference type="AlphaFoldDB" id="A0A495VAU0"/>